<evidence type="ECO:0000313" key="5">
    <source>
        <dbReference type="Proteomes" id="UP000503011"/>
    </source>
</evidence>
<organism evidence="4 5">
    <name type="scientific">Phytohabitans suffuscus</name>
    <dbReference type="NCBI Taxonomy" id="624315"/>
    <lineage>
        <taxon>Bacteria</taxon>
        <taxon>Bacillati</taxon>
        <taxon>Actinomycetota</taxon>
        <taxon>Actinomycetes</taxon>
        <taxon>Micromonosporales</taxon>
        <taxon>Micromonosporaceae</taxon>
    </lineage>
</organism>
<gene>
    <name evidence="4" type="ORF">Psuf_088580</name>
</gene>
<dbReference type="AlphaFoldDB" id="A0A6F8YZF0"/>
<dbReference type="GO" id="GO:1901137">
    <property type="term" value="P:carbohydrate derivative biosynthetic process"/>
    <property type="evidence" value="ECO:0007669"/>
    <property type="project" value="UniProtKB-ARBA"/>
</dbReference>
<dbReference type="PANTHER" id="PTHR45947">
    <property type="entry name" value="SULFOQUINOVOSYL TRANSFERASE SQD2"/>
    <property type="match status" value="1"/>
</dbReference>
<accession>A0A6F8YZF0</accession>
<name>A0A6F8YZF0_9ACTN</name>
<dbReference type="Proteomes" id="UP000503011">
    <property type="component" value="Chromosome"/>
</dbReference>
<reference evidence="4 5" key="1">
    <citation type="submission" date="2020-03" db="EMBL/GenBank/DDBJ databases">
        <title>Whole genome shotgun sequence of Phytohabitans suffuscus NBRC 105367.</title>
        <authorList>
            <person name="Komaki H."/>
            <person name="Tamura T."/>
        </authorList>
    </citation>
    <scope>NUCLEOTIDE SEQUENCE [LARGE SCALE GENOMIC DNA]</scope>
    <source>
        <strain evidence="4 5">NBRC 105367</strain>
    </source>
</reference>
<feature type="domain" description="Glycosyltransferase subfamily 4-like N-terminal" evidence="3">
    <location>
        <begin position="18"/>
        <end position="135"/>
    </location>
</feature>
<protein>
    <submittedName>
        <fullName evidence="4">Glycosyl transferase</fullName>
    </submittedName>
</protein>
<dbReference type="SUPFAM" id="SSF53756">
    <property type="entry name" value="UDP-Glycosyltransferase/glycogen phosphorylase"/>
    <property type="match status" value="1"/>
</dbReference>
<keyword evidence="5" id="KW-1185">Reference proteome</keyword>
<evidence type="ECO:0000256" key="1">
    <source>
        <dbReference type="ARBA" id="ARBA00022676"/>
    </source>
</evidence>
<dbReference type="Pfam" id="PF13692">
    <property type="entry name" value="Glyco_trans_1_4"/>
    <property type="match status" value="1"/>
</dbReference>
<dbReference type="Gene3D" id="3.40.50.2000">
    <property type="entry name" value="Glycogen Phosphorylase B"/>
    <property type="match status" value="2"/>
</dbReference>
<dbReference type="EMBL" id="AP022871">
    <property type="protein sequence ID" value="BCB91545.1"/>
    <property type="molecule type" value="Genomic_DNA"/>
</dbReference>
<evidence type="ECO:0000259" key="3">
    <source>
        <dbReference type="Pfam" id="PF13439"/>
    </source>
</evidence>
<sequence>MKVLMNAGPWLPVPPDGYGGIENIVATLVPPLRELGVEVVLASVGSSTLEVDELVSVFPEGQFRQLQRPYNQVNGVVPAHQHAVVRAVRERPDIDLVHDHVEAAGLATLAALGRDDPPVLHTLHWDLHKHPELYGTFDGGGRVWVNGVSADQVSRAPEALRAHTVGHVHLATPLAEGADRRRPPDKGGHVVILGRVTPGKGQDVGARLAHRYGFDVVLAGPVGPYHSPEDLAAVSTSDNPDVAYYREKVGPYVDGERVRWLGTVRPPGRDDLVASARAVLAPLRWSEPGGTFVVEALALGTPVVGISLGCLPELVDHGRTGFLTADEEELPDLLEAAAKLDPAESMREAATRFTPAVMAARYLELYRTVLASA</sequence>
<dbReference type="Pfam" id="PF13439">
    <property type="entry name" value="Glyco_transf_4"/>
    <property type="match status" value="1"/>
</dbReference>
<dbReference type="KEGG" id="psuu:Psuf_088580"/>
<evidence type="ECO:0000256" key="2">
    <source>
        <dbReference type="ARBA" id="ARBA00022679"/>
    </source>
</evidence>
<proteinExistence type="predicted"/>
<dbReference type="InterPro" id="IPR050194">
    <property type="entry name" value="Glycosyltransferase_grp1"/>
</dbReference>
<dbReference type="InterPro" id="IPR028098">
    <property type="entry name" value="Glyco_trans_4-like_N"/>
</dbReference>
<dbReference type="GO" id="GO:0016757">
    <property type="term" value="F:glycosyltransferase activity"/>
    <property type="evidence" value="ECO:0007669"/>
    <property type="project" value="UniProtKB-KW"/>
</dbReference>
<keyword evidence="2 4" id="KW-0808">Transferase</keyword>
<evidence type="ECO:0000313" key="4">
    <source>
        <dbReference type="EMBL" id="BCB91545.1"/>
    </source>
</evidence>
<dbReference type="RefSeq" id="WP_173164716.1">
    <property type="nucleotide sequence ID" value="NZ_AP022871.1"/>
</dbReference>
<keyword evidence="1" id="KW-0328">Glycosyltransferase</keyword>
<dbReference type="PANTHER" id="PTHR45947:SF13">
    <property type="entry name" value="TRANSFERASE"/>
    <property type="match status" value="1"/>
</dbReference>
<reference evidence="4 5" key="2">
    <citation type="submission" date="2020-03" db="EMBL/GenBank/DDBJ databases">
        <authorList>
            <person name="Ichikawa N."/>
            <person name="Kimura A."/>
            <person name="Kitahashi Y."/>
            <person name="Uohara A."/>
        </authorList>
    </citation>
    <scope>NUCLEOTIDE SEQUENCE [LARGE SCALE GENOMIC DNA]</scope>
    <source>
        <strain evidence="4 5">NBRC 105367</strain>
    </source>
</reference>